<dbReference type="InterPro" id="IPR050982">
    <property type="entry name" value="Auxin_biosynth/cation_transpt"/>
</dbReference>
<keyword evidence="1" id="KW-0560">Oxidoreductase</keyword>
<dbReference type="GO" id="GO:0050660">
    <property type="term" value="F:flavin adenine dinucleotide binding"/>
    <property type="evidence" value="ECO:0007669"/>
    <property type="project" value="TreeGrafter"/>
</dbReference>
<organism evidence="2 3">
    <name type="scientific">Psychroflexus maritimus</name>
    <dbReference type="NCBI Taxonomy" id="2714865"/>
    <lineage>
        <taxon>Bacteria</taxon>
        <taxon>Pseudomonadati</taxon>
        <taxon>Bacteroidota</taxon>
        <taxon>Flavobacteriia</taxon>
        <taxon>Flavobacteriales</taxon>
        <taxon>Flavobacteriaceae</taxon>
        <taxon>Psychroflexus</taxon>
    </lineage>
</organism>
<sequence length="361" mass="40981">MYDFIIIGAAQAGLSMAYQLKKQNRNFVILDKENEIGASWLNRWDSLKLFTPTEFNHLEGLDFPAPKGHYPSKYEVANYFKAYVNHFNFPVELETLVKKIDKQDGVFRLTTNQGEFYCKNLIIGTGPFHIPYTPAFSKKIDHSILQLHSNYYKNTEQLKPGCTLVVGGGDSGYQILDEISASTSNQVYFSGDTSVKTLPQEILGKTLWWWFTKFGYLSFSKNSWLGKKISQGKQPVIGTDVKEILARKNVLPVGHCLDAEENIITTEDQEINNLSNIVWATGYRPNFNWIKGLELDKDNYPVHNRGISNMKGLFFIGLPWLHTRGSATLGGIKKDAAFLAEHIQQHIPKLKVENEAVLETH</sequence>
<keyword evidence="3" id="KW-1185">Reference proteome</keyword>
<dbReference type="GO" id="GO:0004497">
    <property type="term" value="F:monooxygenase activity"/>
    <property type="evidence" value="ECO:0007669"/>
    <property type="project" value="TreeGrafter"/>
</dbReference>
<dbReference type="PANTHER" id="PTHR43539:SF78">
    <property type="entry name" value="FLAVIN-CONTAINING MONOOXYGENASE"/>
    <property type="match status" value="1"/>
</dbReference>
<gene>
    <name evidence="2" type="ORF">G7034_11680</name>
</gene>
<evidence type="ECO:0000313" key="2">
    <source>
        <dbReference type="EMBL" id="NGZ90909.1"/>
    </source>
</evidence>
<dbReference type="SUPFAM" id="SSF51905">
    <property type="entry name" value="FAD/NAD(P)-binding domain"/>
    <property type="match status" value="2"/>
</dbReference>
<protein>
    <submittedName>
        <fullName evidence="2">NAD(P)-binding domain-containing protein</fullName>
    </submittedName>
</protein>
<dbReference type="PANTHER" id="PTHR43539">
    <property type="entry name" value="FLAVIN-BINDING MONOOXYGENASE-LIKE PROTEIN (AFU_ORTHOLOGUE AFUA_4G09220)"/>
    <property type="match status" value="1"/>
</dbReference>
<evidence type="ECO:0000313" key="3">
    <source>
        <dbReference type="Proteomes" id="UP000643701"/>
    </source>
</evidence>
<dbReference type="Gene3D" id="3.50.50.60">
    <property type="entry name" value="FAD/NAD(P)-binding domain"/>
    <property type="match status" value="1"/>
</dbReference>
<evidence type="ECO:0000256" key="1">
    <source>
        <dbReference type="ARBA" id="ARBA00023002"/>
    </source>
</evidence>
<dbReference type="RefSeq" id="WP_166401136.1">
    <property type="nucleotide sequence ID" value="NZ_JAANAS010000116.1"/>
</dbReference>
<dbReference type="InterPro" id="IPR036188">
    <property type="entry name" value="FAD/NAD-bd_sf"/>
</dbReference>
<dbReference type="EMBL" id="JAANAS010000116">
    <property type="protein sequence ID" value="NGZ90909.1"/>
    <property type="molecule type" value="Genomic_DNA"/>
</dbReference>
<name>A0A967AEN1_9FLAO</name>
<accession>A0A967AEN1</accession>
<reference evidence="2" key="1">
    <citation type="submission" date="2020-03" db="EMBL/GenBank/DDBJ databases">
        <title>Psychroflexus Maritimus sp. nov., isolate from marine sediment.</title>
        <authorList>
            <person name="Zhong Y.-L."/>
        </authorList>
    </citation>
    <scope>NUCLEOTIDE SEQUENCE</scope>
    <source>
        <strain evidence="2">C1</strain>
    </source>
</reference>
<proteinExistence type="predicted"/>
<comment type="caution">
    <text evidence="2">The sequence shown here is derived from an EMBL/GenBank/DDBJ whole genome shotgun (WGS) entry which is preliminary data.</text>
</comment>
<dbReference type="Proteomes" id="UP000643701">
    <property type="component" value="Unassembled WGS sequence"/>
</dbReference>
<dbReference type="Pfam" id="PF13738">
    <property type="entry name" value="Pyr_redox_3"/>
    <property type="match status" value="1"/>
</dbReference>
<dbReference type="AlphaFoldDB" id="A0A967AEN1"/>